<dbReference type="PANTHER" id="PTHR43080:SF2">
    <property type="entry name" value="CBS DOMAIN-CONTAINING PROTEIN"/>
    <property type="match status" value="1"/>
</dbReference>
<dbReference type="Gene3D" id="2.60.120.10">
    <property type="entry name" value="Jelly Rolls"/>
    <property type="match status" value="1"/>
</dbReference>
<name>A0A317Q945_9ENTR</name>
<feature type="domain" description="CBS" evidence="4">
    <location>
        <begin position="229"/>
        <end position="284"/>
    </location>
</feature>
<dbReference type="InterPro" id="IPR046342">
    <property type="entry name" value="CBS_dom_sf"/>
</dbReference>
<dbReference type="Gene3D" id="3.10.580.10">
    <property type="entry name" value="CBS-domain"/>
    <property type="match status" value="1"/>
</dbReference>
<dbReference type="RefSeq" id="WP_110024548.1">
    <property type="nucleotide sequence ID" value="NZ_QGTS01000001.1"/>
</dbReference>
<dbReference type="SMART" id="SM00116">
    <property type="entry name" value="CBS"/>
    <property type="match status" value="2"/>
</dbReference>
<dbReference type="SMART" id="SM00100">
    <property type="entry name" value="cNMP"/>
    <property type="match status" value="1"/>
</dbReference>
<dbReference type="GO" id="GO:0008773">
    <property type="term" value="F:[protein-PII] uridylyltransferase activity"/>
    <property type="evidence" value="ECO:0007669"/>
    <property type="project" value="InterPro"/>
</dbReference>
<evidence type="ECO:0000313" key="6">
    <source>
        <dbReference type="Proteomes" id="UP000246744"/>
    </source>
</evidence>
<evidence type="ECO:0000256" key="1">
    <source>
        <dbReference type="ARBA" id="ARBA00023122"/>
    </source>
</evidence>
<evidence type="ECO:0000259" key="4">
    <source>
        <dbReference type="PROSITE" id="PS51371"/>
    </source>
</evidence>
<dbReference type="InterPro" id="IPR005105">
    <property type="entry name" value="GlnD_Uridyltrans_N"/>
</dbReference>
<protein>
    <submittedName>
        <fullName evidence="5">CBS domain-containing protein</fullName>
    </submittedName>
</protein>
<dbReference type="InterPro" id="IPR018490">
    <property type="entry name" value="cNMP-bd_dom_sf"/>
</dbReference>
<dbReference type="CDD" id="cd00038">
    <property type="entry name" value="CAP_ED"/>
    <property type="match status" value="1"/>
</dbReference>
<dbReference type="Pfam" id="PF00571">
    <property type="entry name" value="CBS"/>
    <property type="match status" value="2"/>
</dbReference>
<evidence type="ECO:0000313" key="5">
    <source>
        <dbReference type="EMBL" id="PWW12654.1"/>
    </source>
</evidence>
<dbReference type="AlphaFoldDB" id="A0A317Q945"/>
<organism evidence="5 6">
    <name type="scientific">Mangrovibacter plantisponsor</name>
    <dbReference type="NCBI Taxonomy" id="451513"/>
    <lineage>
        <taxon>Bacteria</taxon>
        <taxon>Pseudomonadati</taxon>
        <taxon>Pseudomonadota</taxon>
        <taxon>Gammaproteobacteria</taxon>
        <taxon>Enterobacterales</taxon>
        <taxon>Enterobacteriaceae</taxon>
        <taxon>Mangrovibacter</taxon>
    </lineage>
</organism>
<dbReference type="Pfam" id="PF03445">
    <property type="entry name" value="DUF294"/>
    <property type="match status" value="1"/>
</dbReference>
<dbReference type="Proteomes" id="UP000246744">
    <property type="component" value="Unassembled WGS sequence"/>
</dbReference>
<reference evidence="5 6" key="1">
    <citation type="submission" date="2018-05" db="EMBL/GenBank/DDBJ databases">
        <title>Genomic Encyclopedia of Type Strains, Phase IV (KMG-IV): sequencing the most valuable type-strain genomes for metagenomic binning, comparative biology and taxonomic classification.</title>
        <authorList>
            <person name="Goeker M."/>
        </authorList>
    </citation>
    <scope>NUCLEOTIDE SEQUENCE [LARGE SCALE GENOMIC DNA]</scope>
    <source>
        <strain evidence="5 6">DSM 19579</strain>
    </source>
</reference>
<dbReference type="Pfam" id="PF00027">
    <property type="entry name" value="cNMP_binding"/>
    <property type="match status" value="1"/>
</dbReference>
<dbReference type="OrthoDB" id="9808528at2"/>
<feature type="domain" description="CBS" evidence="4">
    <location>
        <begin position="156"/>
        <end position="222"/>
    </location>
</feature>
<accession>A0A317Q945</accession>
<evidence type="ECO:0000259" key="3">
    <source>
        <dbReference type="PROSITE" id="PS50042"/>
    </source>
</evidence>
<dbReference type="EMBL" id="QGTS01000001">
    <property type="protein sequence ID" value="PWW12654.1"/>
    <property type="molecule type" value="Genomic_DNA"/>
</dbReference>
<feature type="domain" description="Cyclic nucleotide-binding" evidence="3">
    <location>
        <begin position="17"/>
        <end position="116"/>
    </location>
</feature>
<dbReference type="InterPro" id="IPR000595">
    <property type="entry name" value="cNMP-bd_dom"/>
</dbReference>
<dbReference type="Pfam" id="PF10335">
    <property type="entry name" value="DUF294_C"/>
    <property type="match status" value="1"/>
</dbReference>
<keyword evidence="6" id="KW-1185">Reference proteome</keyword>
<dbReference type="PROSITE" id="PS50042">
    <property type="entry name" value="CNMP_BINDING_3"/>
    <property type="match status" value="1"/>
</dbReference>
<proteinExistence type="predicted"/>
<dbReference type="SUPFAM" id="SSF51206">
    <property type="entry name" value="cAMP-binding domain-like"/>
    <property type="match status" value="1"/>
</dbReference>
<dbReference type="CDD" id="cd04587">
    <property type="entry name" value="CBS_pair_CAP-ED_NT_Pol-beta-like_DUF294_assoc"/>
    <property type="match status" value="1"/>
</dbReference>
<dbReference type="CDD" id="cd05401">
    <property type="entry name" value="NT_GlnE_GlnD_like"/>
    <property type="match status" value="1"/>
</dbReference>
<gene>
    <name evidence="5" type="ORF">DES37_101222</name>
</gene>
<sequence length="627" mass="71173">MQAEYQEIIDFLRRYPPFNDLPDVALARIASNIEVSYFKAGTQILTFGQQVDAWYVIRSGSTEVYRRNGDLYNRLSAGGYFGQFGLLRENSVRFPVTALEDTLAYLIPAQIFHELFEKYEHFADLVEVEDRTRLRQTIARNEDANGLLSSPIETLISRPPVTVEAMETVRDAALKMSAEGVSSLLILLPSDTNPAPENTKLVGIVTDKDLRDRVIARGLSYTTPLSSIMTSKLIHVEHSQLVFETMITMMQHNIHHLPVLKNGQPVGVISQSDIIRYESQNSLFIVSRIFHCNSTEELSALKNEVRACFTRIVREDANSQMIGRAMAVIARSFMQRLLALAEEALGPPPVPYCFIGMGSMARQEQLLVTDQDNALILDNRFNPTRHDAYFMALAKFVTDGLAACGYHYCKGNIMATNPRWRQPLHVWESYFEEWIDSPSPQALLDSAIFFDLDGVWGKVEWAEHLNLFITRKVRHNSRFLACMARNALLRKPPLGFFKNFVMEPSGQHTQSIDMKRRGTAPLSDLVRVHALSVGSMAHNSFDRLNDVIAADILPNGRGQDLRDSLEFISMVRIRHQAQDVEAGQNPDNKIEPLNLSDFERKNLKDAFQILSNAQKYLKYRYQPGRKV</sequence>
<dbReference type="InterPro" id="IPR014710">
    <property type="entry name" value="RmlC-like_jellyroll"/>
</dbReference>
<dbReference type="InterPro" id="IPR018821">
    <property type="entry name" value="DUF294_put_nucleoTrafse_sb-bd"/>
</dbReference>
<dbReference type="InterPro" id="IPR051257">
    <property type="entry name" value="Diverse_CBS-Domain"/>
</dbReference>
<evidence type="ECO:0000256" key="2">
    <source>
        <dbReference type="PROSITE-ProRule" id="PRU00703"/>
    </source>
</evidence>
<dbReference type="PROSITE" id="PS51371">
    <property type="entry name" value="CBS"/>
    <property type="match status" value="2"/>
</dbReference>
<keyword evidence="1 2" id="KW-0129">CBS domain</keyword>
<dbReference type="SUPFAM" id="SSF54631">
    <property type="entry name" value="CBS-domain pair"/>
    <property type="match status" value="1"/>
</dbReference>
<comment type="caution">
    <text evidence="5">The sequence shown here is derived from an EMBL/GenBank/DDBJ whole genome shotgun (WGS) entry which is preliminary data.</text>
</comment>
<dbReference type="InterPro" id="IPR000644">
    <property type="entry name" value="CBS_dom"/>
</dbReference>
<dbReference type="PANTHER" id="PTHR43080">
    <property type="entry name" value="CBS DOMAIN-CONTAINING PROTEIN CBSX3, MITOCHONDRIAL"/>
    <property type="match status" value="1"/>
</dbReference>